<accession>A0A0M0HVN5</accession>
<dbReference type="PANTHER" id="PTHR10953">
    <property type="entry name" value="UBIQUITIN-ACTIVATING ENZYME E1"/>
    <property type="match status" value="1"/>
</dbReference>
<dbReference type="GO" id="GO:0008146">
    <property type="term" value="F:sulfotransferase activity"/>
    <property type="evidence" value="ECO:0007669"/>
    <property type="project" value="TreeGrafter"/>
</dbReference>
<evidence type="ECO:0000256" key="1">
    <source>
        <dbReference type="ARBA" id="ARBA00009919"/>
    </source>
</evidence>
<feature type="domain" description="THIF-type NAD/FAD binding fold" evidence="2">
    <location>
        <begin position="10"/>
        <end position="246"/>
    </location>
</feature>
<gene>
    <name evidence="3" type="ORF">AKJ31_21340</name>
</gene>
<evidence type="ECO:0000259" key="2">
    <source>
        <dbReference type="Pfam" id="PF00899"/>
    </source>
</evidence>
<evidence type="ECO:0000313" key="3">
    <source>
        <dbReference type="EMBL" id="KOO05688.1"/>
    </source>
</evidence>
<protein>
    <submittedName>
        <fullName evidence="3">Molybdopterin-synthase adenylyltransferase</fullName>
    </submittedName>
</protein>
<evidence type="ECO:0000313" key="4">
    <source>
        <dbReference type="Proteomes" id="UP000037530"/>
    </source>
</evidence>
<keyword evidence="3" id="KW-0808">Transferase</keyword>
<dbReference type="CDD" id="cd00757">
    <property type="entry name" value="ThiF_MoeB_HesA_family"/>
    <property type="match status" value="1"/>
</dbReference>
<dbReference type="SUPFAM" id="SSF69572">
    <property type="entry name" value="Activating enzymes of the ubiquitin-like proteins"/>
    <property type="match status" value="1"/>
</dbReference>
<reference evidence="4" key="1">
    <citation type="submission" date="2015-08" db="EMBL/GenBank/DDBJ databases">
        <title>Vibrio galatheae sp. nov., a novel member of the Vibrionaceae family isolated from the Solomon Islands.</title>
        <authorList>
            <person name="Giubergia S."/>
            <person name="Machado H."/>
            <person name="Mateiu R.V."/>
            <person name="Gram L."/>
        </authorList>
    </citation>
    <scope>NUCLEOTIDE SEQUENCE [LARGE SCALE GENOMIC DNA]</scope>
    <source>
        <strain evidence="4">DSM 19134</strain>
    </source>
</reference>
<keyword evidence="4" id="KW-1185">Reference proteome</keyword>
<dbReference type="RefSeq" id="WP_053411047.1">
    <property type="nucleotide sequence ID" value="NZ_DAIPHI010000014.1"/>
</dbReference>
<dbReference type="GO" id="GO:0004792">
    <property type="term" value="F:thiosulfate-cyanide sulfurtransferase activity"/>
    <property type="evidence" value="ECO:0007669"/>
    <property type="project" value="TreeGrafter"/>
</dbReference>
<dbReference type="Pfam" id="PF00899">
    <property type="entry name" value="ThiF"/>
    <property type="match status" value="1"/>
</dbReference>
<dbReference type="PATRIC" id="fig|171383.3.peg.4356"/>
<name>A0A0M0HVN5_9VIBR</name>
<comment type="caution">
    <text evidence="3">The sequence shown here is derived from an EMBL/GenBank/DDBJ whole genome shotgun (WGS) entry which is preliminary data.</text>
</comment>
<dbReference type="STRING" id="171383.AKJ31_21340"/>
<dbReference type="Gene3D" id="3.40.50.720">
    <property type="entry name" value="NAD(P)-binding Rossmann-like Domain"/>
    <property type="match status" value="1"/>
</dbReference>
<dbReference type="InterPro" id="IPR000594">
    <property type="entry name" value="ThiF_NAD_FAD-bd"/>
</dbReference>
<proteinExistence type="inferred from homology"/>
<dbReference type="GO" id="GO:0005829">
    <property type="term" value="C:cytosol"/>
    <property type="evidence" value="ECO:0007669"/>
    <property type="project" value="TreeGrafter"/>
</dbReference>
<sequence>MLSDSAFLRYQRQIALPEIGEIGQSKLKRSSVLMIGCGGLGSAAGMYLAAAGIGQLVICDDDIVETSNLQRQVIYRANDINTAKVDAMASQMQSINDELKVRKLNKRLTQEQLYLEVMMADVVLDCSDNLSTRHLVNRVCQSQAKPLISGSAIGWQGQFVVFDFAESQTGCYQCLVPDEVLDRPNKCSESGILGPVVGTIGNYQALAALQIIALDKVGFKASELHLFDGMSLKWQTLTIRPDSKCRICGKHEKVS</sequence>
<dbReference type="InterPro" id="IPR045886">
    <property type="entry name" value="ThiF/MoeB/HesA"/>
</dbReference>
<dbReference type="FunFam" id="3.40.50.720:FF:000080">
    <property type="entry name" value="Thiazole biosynthesis adenylyltransferase ThiF"/>
    <property type="match status" value="1"/>
</dbReference>
<comment type="similarity">
    <text evidence="1">Belongs to the HesA/MoeB/ThiF family.</text>
</comment>
<dbReference type="EMBL" id="LHPI01000035">
    <property type="protein sequence ID" value="KOO05688.1"/>
    <property type="molecule type" value="Genomic_DNA"/>
</dbReference>
<keyword evidence="3" id="KW-0548">Nucleotidyltransferase</keyword>
<dbReference type="GO" id="GO:0008641">
    <property type="term" value="F:ubiquitin-like modifier activating enzyme activity"/>
    <property type="evidence" value="ECO:0007669"/>
    <property type="project" value="InterPro"/>
</dbReference>
<organism evidence="3 4">
    <name type="scientific">Vibrio hepatarius</name>
    <dbReference type="NCBI Taxonomy" id="171383"/>
    <lineage>
        <taxon>Bacteria</taxon>
        <taxon>Pseudomonadati</taxon>
        <taxon>Pseudomonadota</taxon>
        <taxon>Gammaproteobacteria</taxon>
        <taxon>Vibrionales</taxon>
        <taxon>Vibrionaceae</taxon>
        <taxon>Vibrio</taxon>
        <taxon>Vibrio oreintalis group</taxon>
    </lineage>
</organism>
<dbReference type="InterPro" id="IPR035985">
    <property type="entry name" value="Ubiquitin-activating_enz"/>
</dbReference>
<dbReference type="GO" id="GO:0016779">
    <property type="term" value="F:nucleotidyltransferase activity"/>
    <property type="evidence" value="ECO:0007669"/>
    <property type="project" value="UniProtKB-KW"/>
</dbReference>
<dbReference type="PANTHER" id="PTHR10953:SF240">
    <property type="entry name" value="SULFUR CARRIER PROTEIN THIS ADENYLYLTRANSFERASE"/>
    <property type="match status" value="1"/>
</dbReference>
<dbReference type="OrthoDB" id="9804286at2"/>
<dbReference type="AlphaFoldDB" id="A0A0M0HVN5"/>
<dbReference type="Proteomes" id="UP000037530">
    <property type="component" value="Unassembled WGS sequence"/>
</dbReference>